<evidence type="ECO:0000256" key="8">
    <source>
        <dbReference type="ARBA" id="ARBA00022989"/>
    </source>
</evidence>
<comment type="caution">
    <text evidence="14">The sequence shown here is derived from an EMBL/GenBank/DDBJ whole genome shotgun (WGS) entry which is preliminary data.</text>
</comment>
<keyword evidence="10" id="KW-0472">Membrane</keyword>
<evidence type="ECO:0000256" key="1">
    <source>
        <dbReference type="ARBA" id="ARBA00004434"/>
    </source>
</evidence>
<keyword evidence="3" id="KW-0812">Transmembrane</keyword>
<dbReference type="PANTHER" id="PTHR23070">
    <property type="entry name" value="BCS1 AAA-TYPE ATPASE"/>
    <property type="match status" value="1"/>
</dbReference>
<feature type="compositionally biased region" description="Low complexity" evidence="12">
    <location>
        <begin position="608"/>
        <end position="659"/>
    </location>
</feature>
<dbReference type="GO" id="GO:0005743">
    <property type="term" value="C:mitochondrial inner membrane"/>
    <property type="evidence" value="ECO:0007669"/>
    <property type="project" value="UniProtKB-SubCell"/>
</dbReference>
<keyword evidence="4" id="KW-0547">Nucleotide-binding</keyword>
<feature type="region of interest" description="Disordered" evidence="12">
    <location>
        <begin position="350"/>
        <end position="402"/>
    </location>
</feature>
<organism evidence="14 15">
    <name type="scientific">Cladophialophora chaetospira</name>
    <dbReference type="NCBI Taxonomy" id="386627"/>
    <lineage>
        <taxon>Eukaryota</taxon>
        <taxon>Fungi</taxon>
        <taxon>Dikarya</taxon>
        <taxon>Ascomycota</taxon>
        <taxon>Pezizomycotina</taxon>
        <taxon>Eurotiomycetes</taxon>
        <taxon>Chaetothyriomycetidae</taxon>
        <taxon>Chaetothyriales</taxon>
        <taxon>Herpotrichiellaceae</taxon>
        <taxon>Cladophialophora</taxon>
    </lineage>
</organism>
<protein>
    <recommendedName>
        <fullName evidence="13">AAA+ ATPase domain-containing protein</fullName>
    </recommendedName>
</protein>
<dbReference type="GO" id="GO:0016887">
    <property type="term" value="F:ATP hydrolysis activity"/>
    <property type="evidence" value="ECO:0007669"/>
    <property type="project" value="InterPro"/>
</dbReference>
<keyword evidence="15" id="KW-1185">Reference proteome</keyword>
<evidence type="ECO:0000256" key="9">
    <source>
        <dbReference type="ARBA" id="ARBA00023128"/>
    </source>
</evidence>
<evidence type="ECO:0000256" key="3">
    <source>
        <dbReference type="ARBA" id="ARBA00022692"/>
    </source>
</evidence>
<evidence type="ECO:0000256" key="7">
    <source>
        <dbReference type="ARBA" id="ARBA00022840"/>
    </source>
</evidence>
<comment type="similarity">
    <text evidence="2">Belongs to the AAA ATPase family. BCS1 subfamily.</text>
</comment>
<evidence type="ECO:0000259" key="13">
    <source>
        <dbReference type="SMART" id="SM00382"/>
    </source>
</evidence>
<dbReference type="InterPro" id="IPR003959">
    <property type="entry name" value="ATPase_AAA_core"/>
</dbReference>
<keyword evidence="5" id="KW-0999">Mitochondrion inner membrane</keyword>
<feature type="compositionally biased region" description="Polar residues" evidence="12">
    <location>
        <begin position="582"/>
        <end position="600"/>
    </location>
</feature>
<keyword evidence="6" id="KW-0378">Hydrolase</keyword>
<dbReference type="InterPro" id="IPR003593">
    <property type="entry name" value="AAA+_ATPase"/>
</dbReference>
<dbReference type="Pfam" id="PF25426">
    <property type="entry name" value="AAA_lid_BCS1"/>
    <property type="match status" value="1"/>
</dbReference>
<evidence type="ECO:0000256" key="6">
    <source>
        <dbReference type="ARBA" id="ARBA00022801"/>
    </source>
</evidence>
<dbReference type="Gene3D" id="3.40.50.300">
    <property type="entry name" value="P-loop containing nucleotide triphosphate hydrolases"/>
    <property type="match status" value="1"/>
</dbReference>
<evidence type="ECO:0000256" key="12">
    <source>
        <dbReference type="SAM" id="MobiDB-lite"/>
    </source>
</evidence>
<evidence type="ECO:0000313" key="14">
    <source>
        <dbReference type="EMBL" id="KAJ9603111.1"/>
    </source>
</evidence>
<keyword evidence="9" id="KW-0496">Mitochondrion</keyword>
<gene>
    <name evidence="14" type="ORF">H2200_012406</name>
</gene>
<evidence type="ECO:0000256" key="11">
    <source>
        <dbReference type="ARBA" id="ARBA00048778"/>
    </source>
</evidence>
<evidence type="ECO:0000256" key="4">
    <source>
        <dbReference type="ARBA" id="ARBA00022741"/>
    </source>
</evidence>
<keyword evidence="7" id="KW-0067">ATP-binding</keyword>
<feature type="region of interest" description="Disordered" evidence="12">
    <location>
        <begin position="1"/>
        <end position="31"/>
    </location>
</feature>
<dbReference type="AlphaFoldDB" id="A0AA39CCF0"/>
<feature type="region of interest" description="Disordered" evidence="12">
    <location>
        <begin position="558"/>
        <end position="678"/>
    </location>
</feature>
<feature type="compositionally biased region" description="Polar residues" evidence="12">
    <location>
        <begin position="564"/>
        <end position="576"/>
    </location>
</feature>
<accession>A0AA39CCF0</accession>
<evidence type="ECO:0000256" key="2">
    <source>
        <dbReference type="ARBA" id="ARBA00007448"/>
    </source>
</evidence>
<dbReference type="InterPro" id="IPR027417">
    <property type="entry name" value="P-loop_NTPase"/>
</dbReference>
<evidence type="ECO:0000256" key="5">
    <source>
        <dbReference type="ARBA" id="ARBA00022792"/>
    </source>
</evidence>
<feature type="domain" description="AAA+ ATPase" evidence="13">
    <location>
        <begin position="280"/>
        <end position="453"/>
    </location>
</feature>
<comment type="subcellular location">
    <subcellularLocation>
        <location evidence="1">Mitochondrion inner membrane</location>
        <topology evidence="1">Single-pass membrane protein</topology>
    </subcellularLocation>
</comment>
<dbReference type="EMBL" id="JAPDRK010000023">
    <property type="protein sequence ID" value="KAJ9603111.1"/>
    <property type="molecule type" value="Genomic_DNA"/>
</dbReference>
<feature type="compositionally biased region" description="Acidic residues" evidence="12">
    <location>
        <begin position="364"/>
        <end position="383"/>
    </location>
</feature>
<dbReference type="SMART" id="SM00382">
    <property type="entry name" value="AAA"/>
    <property type="match status" value="1"/>
</dbReference>
<dbReference type="GO" id="GO:0005524">
    <property type="term" value="F:ATP binding"/>
    <property type="evidence" value="ECO:0007669"/>
    <property type="project" value="UniProtKB-KW"/>
</dbReference>
<keyword evidence="8" id="KW-1133">Transmembrane helix</keyword>
<sequence length="678" mass="73629">MPFVTIRPPRNRAATGDQENDYPYDVPPEEDKVEKSDSKLTAFFTSHAGGALVATLAPSVQKWGHANPRAAMALKGGAAIATLGYTVVNHSHDIIKFIFNHGMASVSVPGEDIDLCDAIRDWTLKNAAFKRTSSVLALSDTFARNYRGLKTSRRQKVVFEGRSPMQFFRVRGRWFVMEENEKNTTLWTFGYDPKPIKDLINEIQMNSSEVRDITVYNADVKKNSPYSDPFPHWKKCTSAPPRNLDSVCLDHDVKRELIEDIGAYLDDDAAEDYAARGLNYRRGYLLHGKPGCGKTSFAMAVAGHFALSIYTLSLTDPNLTDAFLLKLFQALQPGTLCLLEDIDCAGLTHDRGKKGRKAKGTDSSTEDSDSSDDESSTDEEDSAESSPKRSRHRSKPKKKSSSVTLSGLLNALDGASAPTGHLVFMSTNHIEKLDPALIRPGRVDVRVEFKYATKEQIRDMFLKIYAPRGAKKPVKYDTSVVPALAEEFAEIVPGDTFAPAMIQQYLLKHMVRPVVAVERAGAWVKEELANMNKAASGSPNTRSPKAWLKALPAKLKLRASSSKTTSPTAGSPASETSDTDSWHSAASSPLTHSPVTNSPIVYTPGAQSFSLGSPLSSSPATVSSPGRPATAPSPSRPATAPSPSRPATASPPSSDLSDPAPEHSEDESLVVKAGEYFA</sequence>
<dbReference type="InterPro" id="IPR014851">
    <property type="entry name" value="BCS1_N"/>
</dbReference>
<proteinExistence type="inferred from homology"/>
<dbReference type="Proteomes" id="UP001172673">
    <property type="component" value="Unassembled WGS sequence"/>
</dbReference>
<dbReference type="InterPro" id="IPR050747">
    <property type="entry name" value="Mitochondrial_chaperone_BCS1"/>
</dbReference>
<evidence type="ECO:0000313" key="15">
    <source>
        <dbReference type="Proteomes" id="UP001172673"/>
    </source>
</evidence>
<feature type="compositionally biased region" description="Basic residues" evidence="12">
    <location>
        <begin position="388"/>
        <end position="400"/>
    </location>
</feature>
<dbReference type="SUPFAM" id="SSF52540">
    <property type="entry name" value="P-loop containing nucleoside triphosphate hydrolases"/>
    <property type="match status" value="1"/>
</dbReference>
<dbReference type="InterPro" id="IPR057495">
    <property type="entry name" value="AAA_lid_BCS1"/>
</dbReference>
<dbReference type="Pfam" id="PF08740">
    <property type="entry name" value="BCS1_N"/>
    <property type="match status" value="1"/>
</dbReference>
<reference evidence="14" key="1">
    <citation type="submission" date="2022-10" db="EMBL/GenBank/DDBJ databases">
        <title>Culturing micro-colonial fungi from biological soil crusts in the Mojave desert and describing Neophaeococcomyces mojavensis, and introducing the new genera and species Taxawa tesnikishii.</title>
        <authorList>
            <person name="Kurbessoian T."/>
            <person name="Stajich J.E."/>
        </authorList>
    </citation>
    <scope>NUCLEOTIDE SEQUENCE</scope>
    <source>
        <strain evidence="14">TK_41</strain>
    </source>
</reference>
<name>A0AA39CCF0_9EURO</name>
<dbReference type="Pfam" id="PF00004">
    <property type="entry name" value="AAA"/>
    <property type="match status" value="2"/>
</dbReference>
<comment type="catalytic activity">
    <reaction evidence="11">
        <text>ATP + H2O = ADP + phosphate + H(+)</text>
        <dbReference type="Rhea" id="RHEA:13065"/>
        <dbReference type="ChEBI" id="CHEBI:15377"/>
        <dbReference type="ChEBI" id="CHEBI:15378"/>
        <dbReference type="ChEBI" id="CHEBI:30616"/>
        <dbReference type="ChEBI" id="CHEBI:43474"/>
        <dbReference type="ChEBI" id="CHEBI:456216"/>
    </reaction>
    <physiologicalReaction direction="left-to-right" evidence="11">
        <dbReference type="Rhea" id="RHEA:13066"/>
    </physiologicalReaction>
</comment>
<evidence type="ECO:0000256" key="10">
    <source>
        <dbReference type="ARBA" id="ARBA00023136"/>
    </source>
</evidence>